<feature type="compositionally biased region" description="Acidic residues" evidence="2">
    <location>
        <begin position="308"/>
        <end position="317"/>
    </location>
</feature>
<feature type="compositionally biased region" description="Low complexity" evidence="2">
    <location>
        <begin position="632"/>
        <end position="648"/>
    </location>
</feature>
<dbReference type="AlphaFoldDB" id="A0A1B7MTE4"/>
<dbReference type="InterPro" id="IPR057511">
    <property type="entry name" value="WH_GDS1"/>
</dbReference>
<keyword evidence="5" id="KW-1185">Reference proteome</keyword>
<feature type="compositionally biased region" description="Basic residues" evidence="2">
    <location>
        <begin position="223"/>
        <end position="235"/>
    </location>
</feature>
<feature type="compositionally biased region" description="Acidic residues" evidence="2">
    <location>
        <begin position="376"/>
        <end position="393"/>
    </location>
</feature>
<feature type="compositionally biased region" description="Gly residues" evidence="2">
    <location>
        <begin position="406"/>
        <end position="422"/>
    </location>
</feature>
<dbReference type="Gene3D" id="3.10.260.10">
    <property type="entry name" value="Transcription regulator HTH, APSES-type DNA-binding domain"/>
    <property type="match status" value="1"/>
</dbReference>
<protein>
    <recommendedName>
        <fullName evidence="3">GDS1 winged helix domain-containing protein</fullName>
    </recommendedName>
</protein>
<organism evidence="4 5">
    <name type="scientific">Rhizopogon vinicolor AM-OR11-026</name>
    <dbReference type="NCBI Taxonomy" id="1314800"/>
    <lineage>
        <taxon>Eukaryota</taxon>
        <taxon>Fungi</taxon>
        <taxon>Dikarya</taxon>
        <taxon>Basidiomycota</taxon>
        <taxon>Agaricomycotina</taxon>
        <taxon>Agaricomycetes</taxon>
        <taxon>Agaricomycetidae</taxon>
        <taxon>Boletales</taxon>
        <taxon>Suillineae</taxon>
        <taxon>Rhizopogonaceae</taxon>
        <taxon>Rhizopogon</taxon>
    </lineage>
</organism>
<feature type="compositionally biased region" description="Polar residues" evidence="2">
    <location>
        <begin position="1"/>
        <end position="10"/>
    </location>
</feature>
<feature type="compositionally biased region" description="Polar residues" evidence="2">
    <location>
        <begin position="205"/>
        <end position="215"/>
    </location>
</feature>
<dbReference type="Proteomes" id="UP000092154">
    <property type="component" value="Unassembled WGS sequence"/>
</dbReference>
<dbReference type="Pfam" id="PF25318">
    <property type="entry name" value="WHD_GDS1"/>
    <property type="match status" value="1"/>
</dbReference>
<feature type="compositionally biased region" description="Basic and acidic residues" evidence="2">
    <location>
        <begin position="454"/>
        <end position="471"/>
    </location>
</feature>
<name>A0A1B7MTE4_9AGAM</name>
<feature type="compositionally biased region" description="Low complexity" evidence="2">
    <location>
        <begin position="239"/>
        <end position="264"/>
    </location>
</feature>
<feature type="region of interest" description="Disordered" evidence="2">
    <location>
        <begin position="1"/>
        <end position="46"/>
    </location>
</feature>
<feature type="region of interest" description="Disordered" evidence="2">
    <location>
        <begin position="447"/>
        <end position="471"/>
    </location>
</feature>
<reference evidence="4 5" key="1">
    <citation type="submission" date="2016-06" db="EMBL/GenBank/DDBJ databases">
        <title>Comparative genomics of the ectomycorrhizal sister species Rhizopogon vinicolor and Rhizopogon vesiculosus (Basidiomycota: Boletales) reveals a divergence of the mating type B locus.</title>
        <authorList>
            <consortium name="DOE Joint Genome Institute"/>
            <person name="Mujic A.B."/>
            <person name="Kuo A."/>
            <person name="Tritt A."/>
            <person name="Lipzen A."/>
            <person name="Chen C."/>
            <person name="Johnson J."/>
            <person name="Sharma A."/>
            <person name="Barry K."/>
            <person name="Grigoriev I.V."/>
            <person name="Spatafora J.W."/>
        </authorList>
    </citation>
    <scope>NUCLEOTIDE SEQUENCE [LARGE SCALE GENOMIC DNA]</scope>
    <source>
        <strain evidence="4 5">AM-OR11-026</strain>
    </source>
</reference>
<gene>
    <name evidence="4" type="ORF">K503DRAFT_858336</name>
</gene>
<feature type="compositionally biased region" description="Basic and acidic residues" evidence="2">
    <location>
        <begin position="659"/>
        <end position="672"/>
    </location>
</feature>
<feature type="compositionally biased region" description="Basic and acidic residues" evidence="2">
    <location>
        <begin position="968"/>
        <end position="978"/>
    </location>
</feature>
<dbReference type="GO" id="GO:0003677">
    <property type="term" value="F:DNA binding"/>
    <property type="evidence" value="ECO:0007669"/>
    <property type="project" value="InterPro"/>
</dbReference>
<keyword evidence="1" id="KW-0945">Host-virus interaction</keyword>
<accession>A0A1B7MTE4</accession>
<feature type="compositionally biased region" description="Low complexity" evidence="2">
    <location>
        <begin position="340"/>
        <end position="356"/>
    </location>
</feature>
<evidence type="ECO:0000256" key="1">
    <source>
        <dbReference type="ARBA" id="ARBA00022581"/>
    </source>
</evidence>
<sequence>MSDTSHSHSYGTRIKNKPSARLRHTPPPRRIKPARHPSQPPTQPANYPLFPLPNVLLHPEDASSKVFHAIGRCFLSVDNRAMTIKDLAEMTLKFGLMCQNVSAASQAITTYIRNHLARCEAQQDQPLLLRHFLSGTPADDDLVAALHSRVGGAPLQRQPSPTDSTPNIPPGRHTNFRRGTIVWYLSKASGVSCPFARARVLLSNYSSTPASNPKPRNTEKCGEKRKRLITRHHRSTDRPNSQSPSPAPSSSPVDSGYAESPSPSSEEEEEEEDEQHERPPKVKLTLRLRPSPACPNPDIIDLSNETSSSDEDEDEQDIPMSSPDTLNPEPFCLPPYPRRSITVPSYTPVSPPTRTSLQYVFPQPAMESASPPPDSDHEEEGEFDFDFSSDDEESRVMKADDVDEGLGLGPGGGIGVGGGGGVSLKEKNVRDMLEAWEDLDLDRARSFSTLRPDSSPRENEKQHHVDEHAAREVKVEELEMWEWEFESGWAGAQGEVEVKKEDKDAAEVLSLSLLPSRGLSLSPSPSPWSAYPYPYPLSPMSPLTPSTPTTCSSTFHSPPLSYSTGVFSTSPIPDDSPSRWTHAHTRKPSLERKKSVLNWQDAELLGPDSVHITELEMEIEWAGRKRAPVEVSAASPLASSSNAAPPISEDADMADPEPIPEHTEQEQEREAKQEEEEVVVVHTCVPCDPPVSATQVEGIPVYQTTLPHAHTTRVLLRRLDTDFVNLAPLLAVFSSSHSPLSSSSSSSQSISSSFCPTFHPSAVHVDHPNPSVCGPWVPLSIARQFLAQSQSPCPNSVLRASVDVFLSDELVMRFPSALRDFWRVNKHHSEDTWILCEEPIPIPESEPVLPLPSAFAFDIALAELSSGLGSGLGVAASPPGPGGVSDSDSGGAEPPLSPTEAEMFRVLCICPDWEEKDEEGEEESTDYHKGADVDVDVDVDVDIDIDIDGDVDVDVEAVEEEPEPELELEPRSSKDGRSLRRSKRVADAAARTRTRRTRGPTHA</sequence>
<dbReference type="InParanoid" id="A0A1B7MTE4"/>
<feature type="region of interest" description="Disordered" evidence="2">
    <location>
        <begin position="566"/>
        <end position="589"/>
    </location>
</feature>
<dbReference type="PANTHER" id="PTHR13037">
    <property type="entry name" value="FORMIN"/>
    <property type="match status" value="1"/>
</dbReference>
<dbReference type="InterPro" id="IPR036887">
    <property type="entry name" value="HTH_APSES_sf"/>
</dbReference>
<feature type="region of interest" description="Disordered" evidence="2">
    <location>
        <begin position="632"/>
        <end position="676"/>
    </location>
</feature>
<feature type="region of interest" description="Disordered" evidence="2">
    <location>
        <begin position="873"/>
        <end position="898"/>
    </location>
</feature>
<feature type="domain" description="GDS1 winged helix" evidence="3">
    <location>
        <begin position="58"/>
        <end position="132"/>
    </location>
</feature>
<feature type="compositionally biased region" description="Polar residues" evidence="2">
    <location>
        <begin position="157"/>
        <end position="166"/>
    </location>
</feature>
<evidence type="ECO:0000313" key="4">
    <source>
        <dbReference type="EMBL" id="OAX35893.1"/>
    </source>
</evidence>
<dbReference type="OrthoDB" id="5597783at2759"/>
<evidence type="ECO:0000313" key="5">
    <source>
        <dbReference type="Proteomes" id="UP000092154"/>
    </source>
</evidence>
<feature type="compositionally biased region" description="Basic residues" evidence="2">
    <location>
        <begin position="14"/>
        <end position="35"/>
    </location>
</feature>
<dbReference type="STRING" id="1314800.A0A1B7MTE4"/>
<feature type="region of interest" description="Disordered" evidence="2">
    <location>
        <begin position="152"/>
        <end position="173"/>
    </location>
</feature>
<feature type="region of interest" description="Disordered" evidence="2">
    <location>
        <begin position="205"/>
        <end position="424"/>
    </location>
</feature>
<dbReference type="PANTHER" id="PTHR13037:SF24">
    <property type="entry name" value="POLYCOMB PROTEIN PCL-RELATED"/>
    <property type="match status" value="1"/>
</dbReference>
<feature type="compositionally biased region" description="Basic residues" evidence="2">
    <location>
        <begin position="992"/>
        <end position="1003"/>
    </location>
</feature>
<dbReference type="EMBL" id="KV448458">
    <property type="protein sequence ID" value="OAX35893.1"/>
    <property type="molecule type" value="Genomic_DNA"/>
</dbReference>
<proteinExistence type="predicted"/>
<evidence type="ECO:0000259" key="3">
    <source>
        <dbReference type="Pfam" id="PF25318"/>
    </source>
</evidence>
<feature type="region of interest" description="Disordered" evidence="2">
    <location>
        <begin position="958"/>
        <end position="1003"/>
    </location>
</feature>
<evidence type="ECO:0000256" key="2">
    <source>
        <dbReference type="SAM" id="MobiDB-lite"/>
    </source>
</evidence>
<feature type="compositionally biased region" description="Acidic residues" evidence="2">
    <location>
        <begin position="958"/>
        <end position="967"/>
    </location>
</feature>
<feature type="compositionally biased region" description="Acidic residues" evidence="2">
    <location>
        <begin position="265"/>
        <end position="274"/>
    </location>
</feature>